<dbReference type="PATRIC" id="fig|1346330.5.peg.4371"/>
<gene>
    <name evidence="1" type="ORF">M472_02525</name>
</gene>
<dbReference type="STRING" id="1346330.M472_02525"/>
<name>U2IY72_9SPHI</name>
<dbReference type="AlphaFoldDB" id="U2IY72"/>
<dbReference type="eggNOG" id="ENOG5033VDS">
    <property type="taxonomic scope" value="Bacteria"/>
</dbReference>
<sequence>MFFGISGAVAQIFSLGMKQDKRPMFQAALNVPLVFNTDKNYDFTVGVDYTSKNSKQPSGLAPQLGFVRYIVDNRYKDFLVSANVQTGYLFDFNKGMDNQFRVSPHLYVEYQGFFHCRVGYDYAMPLQKGYPFVSIGIGGLMMFRHFSIM</sequence>
<dbReference type="Proteomes" id="UP000016584">
    <property type="component" value="Unassembled WGS sequence"/>
</dbReference>
<evidence type="ECO:0000313" key="1">
    <source>
        <dbReference type="EMBL" id="ERJ57634.1"/>
    </source>
</evidence>
<evidence type="ECO:0008006" key="3">
    <source>
        <dbReference type="Google" id="ProtNLM"/>
    </source>
</evidence>
<evidence type="ECO:0000313" key="2">
    <source>
        <dbReference type="Proteomes" id="UP000016584"/>
    </source>
</evidence>
<comment type="caution">
    <text evidence="1">The sequence shown here is derived from an EMBL/GenBank/DDBJ whole genome shotgun (WGS) entry which is preliminary data.</text>
</comment>
<accession>U2IY72</accession>
<reference evidence="1 2" key="1">
    <citation type="journal article" date="2013" name="Genome Announc.">
        <title>The Draft Genome Sequence of Sphingomonas paucimobilis Strain HER1398 (Proteobacteria), Host to the Giant PAU Phage, Indicates That It Is a Member of the Genus Sphingobacterium (Bacteroidetes).</title>
        <authorList>
            <person name="White R.A.III."/>
            <person name="Suttle C.A."/>
        </authorList>
    </citation>
    <scope>NUCLEOTIDE SEQUENCE [LARGE SCALE GENOMIC DNA]</scope>
    <source>
        <strain evidence="1 2">HER1398</strain>
    </source>
</reference>
<dbReference type="EMBL" id="ATDL01000022">
    <property type="protein sequence ID" value="ERJ57634.1"/>
    <property type="molecule type" value="Genomic_DNA"/>
</dbReference>
<proteinExistence type="predicted"/>
<organism evidence="1 2">
    <name type="scientific">Sphingobacterium paucimobilis HER1398</name>
    <dbReference type="NCBI Taxonomy" id="1346330"/>
    <lineage>
        <taxon>Bacteria</taxon>
        <taxon>Pseudomonadati</taxon>
        <taxon>Bacteroidota</taxon>
        <taxon>Sphingobacteriia</taxon>
        <taxon>Sphingobacteriales</taxon>
        <taxon>Sphingobacteriaceae</taxon>
        <taxon>Sphingobacterium</taxon>
    </lineage>
</organism>
<keyword evidence="2" id="KW-1185">Reference proteome</keyword>
<protein>
    <recommendedName>
        <fullName evidence="3">Outer membrane protein beta-barrel domain-containing protein</fullName>
    </recommendedName>
</protein>